<sequence>MNITTECYPHSTGFQCRCEDQYSWSCDQCSSNGSCDDNADGKICGCLNVIPSDGEFCQPITNLTACPSPTTTSEPSTTFGDIIEIELDMTDISTTLIDVLRASVNGLTYPVLISNVLSVTEVKFTTACYPNSTCRCEDQYGWSCDQCLAFESCDNITDDSCGCIKAIPPYGPFCQPITSNCYLTTYLW</sequence>
<evidence type="ECO:0000259" key="1">
    <source>
        <dbReference type="Pfam" id="PF25387"/>
    </source>
</evidence>
<accession>A0A4W5QJH5</accession>
<feature type="domain" description="ADGRF3/5-like N-terminal" evidence="1">
    <location>
        <begin position="4"/>
        <end position="60"/>
    </location>
</feature>
<proteinExistence type="predicted"/>
<dbReference type="GeneTree" id="ENSGT00940000175123"/>
<name>A0A4W5QJH5_9TELE</name>
<organism evidence="2 3">
    <name type="scientific">Hucho hucho</name>
    <name type="common">huchen</name>
    <dbReference type="NCBI Taxonomy" id="62062"/>
    <lineage>
        <taxon>Eukaryota</taxon>
        <taxon>Metazoa</taxon>
        <taxon>Chordata</taxon>
        <taxon>Craniata</taxon>
        <taxon>Vertebrata</taxon>
        <taxon>Euteleostomi</taxon>
        <taxon>Actinopterygii</taxon>
        <taxon>Neopterygii</taxon>
        <taxon>Teleostei</taxon>
        <taxon>Protacanthopterygii</taxon>
        <taxon>Salmoniformes</taxon>
        <taxon>Salmonidae</taxon>
        <taxon>Salmoninae</taxon>
        <taxon>Hucho</taxon>
    </lineage>
</organism>
<reference evidence="3" key="1">
    <citation type="submission" date="2018-06" db="EMBL/GenBank/DDBJ databases">
        <title>Genome assembly of Danube salmon.</title>
        <authorList>
            <person name="Macqueen D.J."/>
            <person name="Gundappa M.K."/>
        </authorList>
    </citation>
    <scope>NUCLEOTIDE SEQUENCE [LARGE SCALE GENOMIC DNA]</scope>
</reference>
<reference evidence="2" key="2">
    <citation type="submission" date="2025-08" db="UniProtKB">
        <authorList>
            <consortium name="Ensembl"/>
        </authorList>
    </citation>
    <scope>IDENTIFICATION</scope>
</reference>
<dbReference type="STRING" id="62062.ENSHHUP00000074125"/>
<evidence type="ECO:0000313" key="3">
    <source>
        <dbReference type="Proteomes" id="UP000314982"/>
    </source>
</evidence>
<dbReference type="Ensembl" id="ENSHHUT00000076560.1">
    <property type="protein sequence ID" value="ENSHHUP00000074125.1"/>
    <property type="gene ID" value="ENSHHUG00000043483.1"/>
</dbReference>
<dbReference type="AlphaFoldDB" id="A0A4W5QJH5"/>
<dbReference type="Proteomes" id="UP000314982">
    <property type="component" value="Unassembled WGS sequence"/>
</dbReference>
<feature type="domain" description="ADGRF3/5-like N-terminal" evidence="1">
    <location>
        <begin position="125"/>
        <end position="177"/>
    </location>
</feature>
<reference evidence="2" key="3">
    <citation type="submission" date="2025-09" db="UniProtKB">
        <authorList>
            <consortium name="Ensembl"/>
        </authorList>
    </citation>
    <scope>IDENTIFICATION</scope>
</reference>
<dbReference type="Pfam" id="PF25387">
    <property type="entry name" value="ADGRF3_N"/>
    <property type="match status" value="2"/>
</dbReference>
<dbReference type="InterPro" id="IPR057400">
    <property type="entry name" value="ADGRF3/5_N"/>
</dbReference>
<evidence type="ECO:0000313" key="2">
    <source>
        <dbReference type="Ensembl" id="ENSHHUP00000074125.1"/>
    </source>
</evidence>
<keyword evidence="3" id="KW-1185">Reference proteome</keyword>
<protein>
    <recommendedName>
        <fullName evidence="1">ADGRF3/5-like N-terminal domain-containing protein</fullName>
    </recommendedName>
</protein>